<organism evidence="3 4">
    <name type="scientific">Candidatus Roizmanbacteria bacterium CG11_big_fil_rev_8_21_14_0_20_37_16</name>
    <dbReference type="NCBI Taxonomy" id="1974857"/>
    <lineage>
        <taxon>Bacteria</taxon>
        <taxon>Candidatus Roizmaniibacteriota</taxon>
    </lineage>
</organism>
<comment type="caution">
    <text evidence="3">The sequence shown here is derived from an EMBL/GenBank/DDBJ whole genome shotgun (WGS) entry which is preliminary data.</text>
</comment>
<evidence type="ECO:0000256" key="1">
    <source>
        <dbReference type="ARBA" id="ARBA00022676"/>
    </source>
</evidence>
<accession>A0A2H0KJT0</accession>
<keyword evidence="1" id="KW-0328">Glycosyltransferase</keyword>
<evidence type="ECO:0000313" key="4">
    <source>
        <dbReference type="Proteomes" id="UP000229497"/>
    </source>
</evidence>
<protein>
    <recommendedName>
        <fullName evidence="5">Glycosyltransferase</fullName>
    </recommendedName>
</protein>
<dbReference type="PANTHER" id="PTHR34136:SF1">
    <property type="entry name" value="UDP-N-ACETYL-D-MANNOSAMINURONIC ACID TRANSFERASE"/>
    <property type="match status" value="1"/>
</dbReference>
<dbReference type="CDD" id="cd06533">
    <property type="entry name" value="Glyco_transf_WecG_TagA"/>
    <property type="match status" value="1"/>
</dbReference>
<evidence type="ECO:0008006" key="5">
    <source>
        <dbReference type="Google" id="ProtNLM"/>
    </source>
</evidence>
<dbReference type="GO" id="GO:0016758">
    <property type="term" value="F:hexosyltransferase activity"/>
    <property type="evidence" value="ECO:0007669"/>
    <property type="project" value="TreeGrafter"/>
</dbReference>
<dbReference type="Proteomes" id="UP000229497">
    <property type="component" value="Unassembled WGS sequence"/>
</dbReference>
<dbReference type="NCBIfam" id="TIGR00696">
    <property type="entry name" value="wecG_tagA_cpsF"/>
    <property type="match status" value="1"/>
</dbReference>
<dbReference type="EMBL" id="PCVK01000089">
    <property type="protein sequence ID" value="PIQ71495.1"/>
    <property type="molecule type" value="Genomic_DNA"/>
</dbReference>
<name>A0A2H0KJT0_9BACT</name>
<gene>
    <name evidence="3" type="ORF">COV87_03130</name>
</gene>
<dbReference type="InterPro" id="IPR004629">
    <property type="entry name" value="WecG_TagA_CpsF"/>
</dbReference>
<keyword evidence="2" id="KW-0808">Transferase</keyword>
<dbReference type="Pfam" id="PF03808">
    <property type="entry name" value="Glyco_tran_WecG"/>
    <property type="match status" value="1"/>
</dbReference>
<evidence type="ECO:0000256" key="2">
    <source>
        <dbReference type="ARBA" id="ARBA00022679"/>
    </source>
</evidence>
<proteinExistence type="predicted"/>
<evidence type="ECO:0000313" key="3">
    <source>
        <dbReference type="EMBL" id="PIQ71495.1"/>
    </source>
</evidence>
<dbReference type="PANTHER" id="PTHR34136">
    <property type="match status" value="1"/>
</dbReference>
<dbReference type="AlphaFoldDB" id="A0A2H0KJT0"/>
<reference evidence="3 4" key="1">
    <citation type="submission" date="2017-09" db="EMBL/GenBank/DDBJ databases">
        <title>Depth-based differentiation of microbial function through sediment-hosted aquifers and enrichment of novel symbionts in the deep terrestrial subsurface.</title>
        <authorList>
            <person name="Probst A.J."/>
            <person name="Ladd B."/>
            <person name="Jarett J.K."/>
            <person name="Geller-Mcgrath D.E."/>
            <person name="Sieber C.M."/>
            <person name="Emerson J.B."/>
            <person name="Anantharaman K."/>
            <person name="Thomas B.C."/>
            <person name="Malmstrom R."/>
            <person name="Stieglmeier M."/>
            <person name="Klingl A."/>
            <person name="Woyke T."/>
            <person name="Ryan C.M."/>
            <person name="Banfield J.F."/>
        </authorList>
    </citation>
    <scope>NUCLEOTIDE SEQUENCE [LARGE SCALE GENOMIC DNA]</scope>
    <source>
        <strain evidence="3">CG11_big_fil_rev_8_21_14_0_20_37_16</strain>
    </source>
</reference>
<sequence length="256" mass="28806">MIIKRFSLLHVPIDPLSLNDVLDKIKLYLSSPPVFRHIISINPENIIIAQQNKQFMKVCQQSDLALTDGIGVLFGGRLLGLSIPERVSGSILLPRLLDLAGAMSSTVVLIGSQANLALRLAQCYSQSYPEATFIGTNGYKNILTPTLEEDAAIEMIVRRTRPHFVFLAFGSPAQEIWIDTHKKMLEGIICMGVGGAFDYLSGLTQRPPHIMRSLGLEWLYRLITQPWRIQRQGKRLPLFIGLILKEWINRYNTSHT</sequence>